<evidence type="ECO:0000256" key="3">
    <source>
        <dbReference type="ARBA" id="ARBA00022448"/>
    </source>
</evidence>
<evidence type="ECO:0000313" key="5">
    <source>
        <dbReference type="EMBL" id="KAI6657885.1"/>
    </source>
</evidence>
<dbReference type="PANTHER" id="PTHR31344:SF0">
    <property type="entry name" value="NUCLEAR PORE COMPLEX PROTEIN NUP205"/>
    <property type="match status" value="1"/>
</dbReference>
<reference evidence="5 6" key="1">
    <citation type="journal article" date="2023" name="BMC Biol.">
        <title>The compact genome of the sponge Oopsacas minuta (Hexactinellida) is lacking key metazoan core genes.</title>
        <authorList>
            <person name="Santini S."/>
            <person name="Schenkelaars Q."/>
            <person name="Jourda C."/>
            <person name="Duchesne M."/>
            <person name="Belahbib H."/>
            <person name="Rocher C."/>
            <person name="Selva M."/>
            <person name="Riesgo A."/>
            <person name="Vervoort M."/>
            <person name="Leys S.P."/>
            <person name="Kodjabachian L."/>
            <person name="Le Bivic A."/>
            <person name="Borchiellini C."/>
            <person name="Claverie J.M."/>
            <person name="Renard E."/>
        </authorList>
    </citation>
    <scope>NUCLEOTIDE SEQUENCE [LARGE SCALE GENOMIC DNA]</scope>
    <source>
        <strain evidence="5">SPO-2</strain>
    </source>
</reference>
<gene>
    <name evidence="5" type="ORF">LOD99_15603</name>
</gene>
<dbReference type="GO" id="GO:0006999">
    <property type="term" value="P:nuclear pore organization"/>
    <property type="evidence" value="ECO:0007669"/>
    <property type="project" value="TreeGrafter"/>
</dbReference>
<dbReference type="EMBL" id="JAKMXF010000110">
    <property type="protein sequence ID" value="KAI6657885.1"/>
    <property type="molecule type" value="Genomic_DNA"/>
</dbReference>
<accession>A0AAV7KAN0</accession>
<evidence type="ECO:0000256" key="2">
    <source>
        <dbReference type="ARBA" id="ARBA00005892"/>
    </source>
</evidence>
<dbReference type="Proteomes" id="UP001165289">
    <property type="component" value="Unassembled WGS sequence"/>
</dbReference>
<sequence length="795" mass="90650">MLYFPLNVSISLASSSAAESHLELSLQHQQSWLLRMVALELHITTKKQQRSHTQKLTNLLLSEEKETPAQIPARTDVKSFRAVEEEVILQPSVPGKTVKKLSAILKQMDISDVIPPPLELNYFNQEQILTLIQQHQAKSDLMEMRVIDIKSLHKFINKEMAMANIGLSQRQNVLDEMRLILSFALEQNQAREQTEVKKSLFESWHQMTDTMLLSCQEELLPKEIKFPLLLELATIILEKALSRNIIIEVIPALSSSLLTIFSHLAYLHKQNDIDPSKSVHLDTPLMKPLLTSILDLLSYIDKSVQSTRINLYGVLLYYFQMCRRQVDEGESQDIYMRESRITTLESMTMSLFNSYGDSLIEIVCRDAFDSTNIIQNLSFSLLEQIILFDGDVHWLKTINILGYLRYIVDSIWKQDNQLVTCVRHGRTTLELYFYEAKISFLTRVAMCIKGPELLSQANLFYTISNMSFIDLRPEVGVLQPVSPVVNSKSVQTYSQLLFPLLRLILTVLSTAAKRHYNIIFQVTKLVNSHSEIIFSILGSHSNTPTLERLQEMSLVSSLLSLSCAHYMQQASVTNPDIETTSEPLKVLCLRVQRLMLNMLPIYCFKSNTSNLLKQLAIPEGREAETVKREATLFTLQIANSILRYAVVTMNRDGLDMDITTPKILFNIDFTSPIGSSGPGMSPIIHTSALSIGSLLQIINDYTTTIIQESDKLSKLELSLITRIIESSLYLLWRHLVVYQSKLSKFKQDLQCHLTDDFFNQLQQVEDKISDPSAPPQARFIDTTVQNIKKLILQKT</sequence>
<protein>
    <submittedName>
        <fullName evidence="5">Uncharacterized protein</fullName>
    </submittedName>
</protein>
<dbReference type="GO" id="GO:0044611">
    <property type="term" value="C:nuclear pore inner ring"/>
    <property type="evidence" value="ECO:0007669"/>
    <property type="project" value="TreeGrafter"/>
</dbReference>
<keyword evidence="3" id="KW-0813">Transport</keyword>
<comment type="subcellular location">
    <subcellularLocation>
        <location evidence="1">Nucleus</location>
    </subcellularLocation>
</comment>
<evidence type="ECO:0000256" key="4">
    <source>
        <dbReference type="ARBA" id="ARBA00023242"/>
    </source>
</evidence>
<evidence type="ECO:0000313" key="6">
    <source>
        <dbReference type="Proteomes" id="UP001165289"/>
    </source>
</evidence>
<dbReference type="PANTHER" id="PTHR31344">
    <property type="entry name" value="NUCLEAR PORE COMPLEX PROTEIN NUP205"/>
    <property type="match status" value="1"/>
</dbReference>
<organism evidence="5 6">
    <name type="scientific">Oopsacas minuta</name>
    <dbReference type="NCBI Taxonomy" id="111878"/>
    <lineage>
        <taxon>Eukaryota</taxon>
        <taxon>Metazoa</taxon>
        <taxon>Porifera</taxon>
        <taxon>Hexactinellida</taxon>
        <taxon>Hexasterophora</taxon>
        <taxon>Lyssacinosida</taxon>
        <taxon>Leucopsacidae</taxon>
        <taxon>Oopsacas</taxon>
    </lineage>
</organism>
<keyword evidence="6" id="KW-1185">Reference proteome</keyword>
<keyword evidence="4" id="KW-0539">Nucleus</keyword>
<dbReference type="InterPro" id="IPR021827">
    <property type="entry name" value="Nup186/Nup192/Nup205"/>
</dbReference>
<dbReference type="Pfam" id="PF11894">
    <property type="entry name" value="Nup192"/>
    <property type="match status" value="1"/>
</dbReference>
<comment type="similarity">
    <text evidence="2">Belongs to the NUP186/NUP192/NUP205 family.</text>
</comment>
<dbReference type="GO" id="GO:0017056">
    <property type="term" value="F:structural constituent of nuclear pore"/>
    <property type="evidence" value="ECO:0007669"/>
    <property type="project" value="TreeGrafter"/>
</dbReference>
<comment type="caution">
    <text evidence="5">The sequence shown here is derived from an EMBL/GenBank/DDBJ whole genome shotgun (WGS) entry which is preliminary data.</text>
</comment>
<evidence type="ECO:0000256" key="1">
    <source>
        <dbReference type="ARBA" id="ARBA00004123"/>
    </source>
</evidence>
<proteinExistence type="inferred from homology"/>
<name>A0AAV7KAN0_9METZ</name>
<dbReference type="AlphaFoldDB" id="A0AAV7KAN0"/>